<keyword evidence="7" id="KW-1185">Reference proteome</keyword>
<evidence type="ECO:0000259" key="5">
    <source>
        <dbReference type="Pfam" id="PF01609"/>
    </source>
</evidence>
<evidence type="ECO:0000256" key="2">
    <source>
        <dbReference type="ARBA" id="ARBA00022578"/>
    </source>
</evidence>
<keyword evidence="4" id="KW-0233">DNA recombination</keyword>
<reference evidence="6" key="1">
    <citation type="submission" date="2022-08" db="EMBL/GenBank/DDBJ databases">
        <title>Alicyclobacillus dauci DSM2870, complete genome.</title>
        <authorList>
            <person name="Wang Q."/>
            <person name="Cai R."/>
            <person name="Wang Z."/>
        </authorList>
    </citation>
    <scope>NUCLEOTIDE SEQUENCE</scope>
    <source>
        <strain evidence="6">DSM 28700</strain>
    </source>
</reference>
<proteinExistence type="inferred from homology"/>
<organism evidence="6 7">
    <name type="scientific">Alicyclobacillus dauci</name>
    <dbReference type="NCBI Taxonomy" id="1475485"/>
    <lineage>
        <taxon>Bacteria</taxon>
        <taxon>Bacillati</taxon>
        <taxon>Bacillota</taxon>
        <taxon>Bacilli</taxon>
        <taxon>Bacillales</taxon>
        <taxon>Alicyclobacillaceae</taxon>
        <taxon>Alicyclobacillus</taxon>
    </lineage>
</organism>
<protein>
    <submittedName>
        <fullName evidence="6">IS4 family transposase</fullName>
    </submittedName>
</protein>
<evidence type="ECO:0000313" key="7">
    <source>
        <dbReference type="Proteomes" id="UP001164803"/>
    </source>
</evidence>
<evidence type="ECO:0000256" key="3">
    <source>
        <dbReference type="ARBA" id="ARBA00023125"/>
    </source>
</evidence>
<sequence length="414" mass="48074">MDKDTTKSVFAEYVLPLNVSSILQELDHLKLDRYVKKLGVIPFIRLIVFAQVNQIPSLTDISLELEANESLQKELALDSISASQLSRKLRETPSTFLDFVFRQCVEQITRQVGIKRANEKLRRINLVDSSTISMCLSQYPWAEFRRTKAGVKLHLRLVFLDHQVAPDKVILTPAKPADKTQMDALVVVEPDALNVFDRGYVDYRKFDAYCANKTKFVTRLKDNAVIHEVIEERTVPDDSPVTREALVRLGSYPNYVMKYTLRLIETTDSEGKRVVILTNDMAMDAEQICDVYRKRWQIELFFKWVKQHLVLKRLYGKSENAVYNQLLIALITYCLLILIQAKVSHNGKLLDVYKCLRLYWERSFSEFVKALYKSPGRTSKGRRRCKVDNIFEQTVRQYIDGETEHLETVTYDLI</sequence>
<gene>
    <name evidence="6" type="ORF">NZD86_05955</name>
</gene>
<dbReference type="NCBIfam" id="NF033592">
    <property type="entry name" value="transpos_IS4_1"/>
    <property type="match status" value="1"/>
</dbReference>
<evidence type="ECO:0000313" key="6">
    <source>
        <dbReference type="EMBL" id="WAH38030.1"/>
    </source>
</evidence>
<dbReference type="PANTHER" id="PTHR33258:SF1">
    <property type="entry name" value="TRANSPOSASE INSL FOR INSERTION SEQUENCE ELEMENT IS186A-RELATED"/>
    <property type="match status" value="1"/>
</dbReference>
<comment type="similarity">
    <text evidence="1">Belongs to the transposase 11 family.</text>
</comment>
<dbReference type="InterPro" id="IPR047952">
    <property type="entry name" value="Transpos_IS4"/>
</dbReference>
<dbReference type="Pfam" id="PF01609">
    <property type="entry name" value="DDE_Tnp_1"/>
    <property type="match status" value="1"/>
</dbReference>
<dbReference type="Gene3D" id="3.90.350.10">
    <property type="entry name" value="Transposase Inhibitor Protein From Tn5, Chain A, domain 1"/>
    <property type="match status" value="1"/>
</dbReference>
<dbReference type="RefSeq" id="WP_268045574.1">
    <property type="nucleotide sequence ID" value="NZ_CP104064.1"/>
</dbReference>
<dbReference type="PANTHER" id="PTHR33258">
    <property type="entry name" value="TRANSPOSASE INSL FOR INSERTION SEQUENCE ELEMENT IS186A-RELATED"/>
    <property type="match status" value="1"/>
</dbReference>
<dbReference type="EMBL" id="CP104064">
    <property type="protein sequence ID" value="WAH38030.1"/>
    <property type="molecule type" value="Genomic_DNA"/>
</dbReference>
<evidence type="ECO:0000256" key="1">
    <source>
        <dbReference type="ARBA" id="ARBA00010075"/>
    </source>
</evidence>
<name>A0ABY6Z7N5_9BACL</name>
<dbReference type="SUPFAM" id="SSF53098">
    <property type="entry name" value="Ribonuclease H-like"/>
    <property type="match status" value="1"/>
</dbReference>
<dbReference type="Proteomes" id="UP001164803">
    <property type="component" value="Chromosome"/>
</dbReference>
<evidence type="ECO:0000256" key="4">
    <source>
        <dbReference type="ARBA" id="ARBA00023172"/>
    </source>
</evidence>
<dbReference type="InterPro" id="IPR002559">
    <property type="entry name" value="Transposase_11"/>
</dbReference>
<accession>A0ABY6Z7N5</accession>
<keyword evidence="3" id="KW-0238">DNA-binding</keyword>
<dbReference type="InterPro" id="IPR012337">
    <property type="entry name" value="RNaseH-like_sf"/>
</dbReference>
<feature type="domain" description="Transposase IS4-like" evidence="5">
    <location>
        <begin position="121"/>
        <end position="335"/>
    </location>
</feature>
<keyword evidence="2" id="KW-0815">Transposition</keyword>